<evidence type="ECO:0000259" key="12">
    <source>
        <dbReference type="Pfam" id="PF07819"/>
    </source>
</evidence>
<evidence type="ECO:0000256" key="3">
    <source>
        <dbReference type="ARBA" id="ARBA00022448"/>
    </source>
</evidence>
<dbReference type="RefSeq" id="XP_036632746.1">
    <property type="nucleotide sequence ID" value="XM_036774244.1"/>
</dbReference>
<evidence type="ECO:0000256" key="6">
    <source>
        <dbReference type="ARBA" id="ARBA00022824"/>
    </source>
</evidence>
<evidence type="ECO:0000256" key="1">
    <source>
        <dbReference type="ARBA" id="ARBA00004477"/>
    </source>
</evidence>
<dbReference type="GO" id="GO:0006888">
    <property type="term" value="P:endoplasmic reticulum to Golgi vesicle-mediated transport"/>
    <property type="evidence" value="ECO:0007669"/>
    <property type="project" value="TreeGrafter"/>
</dbReference>
<evidence type="ECO:0000256" key="5">
    <source>
        <dbReference type="ARBA" id="ARBA00022801"/>
    </source>
</evidence>
<dbReference type="EC" id="3.1.-.-" evidence="10"/>
<keyword evidence="15" id="KW-1185">Reference proteome</keyword>
<protein>
    <recommendedName>
        <fullName evidence="10">GPI inositol-deacylase</fullName>
        <ecNumber evidence="10">3.1.-.-</ecNumber>
    </recommendedName>
</protein>
<feature type="transmembrane region" description="Helical" evidence="10">
    <location>
        <begin position="947"/>
        <end position="965"/>
    </location>
</feature>
<dbReference type="PANTHER" id="PTHR15495">
    <property type="entry name" value="NEGATIVE REGULATOR OF VESICLE FORMATION-RELATED"/>
    <property type="match status" value="1"/>
</dbReference>
<dbReference type="OrthoDB" id="348976at2759"/>
<dbReference type="PANTHER" id="PTHR15495:SF7">
    <property type="entry name" value="GPI INOSITOL-DEACYLASE"/>
    <property type="match status" value="1"/>
</dbReference>
<feature type="transmembrane region" description="Helical" evidence="10">
    <location>
        <begin position="715"/>
        <end position="746"/>
    </location>
</feature>
<keyword evidence="4 10" id="KW-0812">Transmembrane</keyword>
<keyword evidence="9 10" id="KW-0472">Membrane</keyword>
<reference evidence="14" key="1">
    <citation type="submission" date="2019-07" db="EMBL/GenBank/DDBJ databases">
        <authorList>
            <person name="Palmer J.M."/>
        </authorList>
    </citation>
    <scope>NUCLEOTIDE SEQUENCE</scope>
    <source>
        <strain evidence="14">PC9</strain>
    </source>
</reference>
<comment type="similarity">
    <text evidence="2 10">Belongs to the GPI inositol-deacylase family.</text>
</comment>
<evidence type="ECO:0000256" key="8">
    <source>
        <dbReference type="ARBA" id="ARBA00022989"/>
    </source>
</evidence>
<dbReference type="SUPFAM" id="SSF53474">
    <property type="entry name" value="alpha/beta-Hydrolases"/>
    <property type="match status" value="1"/>
</dbReference>
<dbReference type="Pfam" id="PF07819">
    <property type="entry name" value="PGAP1"/>
    <property type="match status" value="1"/>
</dbReference>
<evidence type="ECO:0000259" key="13">
    <source>
        <dbReference type="Pfam" id="PF25140"/>
    </source>
</evidence>
<comment type="subcellular location">
    <subcellularLocation>
        <location evidence="1">Endoplasmic reticulum membrane</location>
        <topology evidence="1">Multi-pass membrane protein</topology>
    </subcellularLocation>
</comment>
<feature type="domain" description="GPI inositol-deacylase PGAP1-like alpha/beta" evidence="12">
    <location>
        <begin position="91"/>
        <end position="310"/>
    </location>
</feature>
<feature type="domain" description="GPI inositol-deacylase transmembrane" evidence="13">
    <location>
        <begin position="707"/>
        <end position="963"/>
    </location>
</feature>
<name>A0A8H6ZXN1_PLEOS</name>
<feature type="transmembrane region" description="Helical" evidence="10">
    <location>
        <begin position="856"/>
        <end position="877"/>
    </location>
</feature>
<feature type="transmembrane region" description="Helical" evidence="10">
    <location>
        <begin position="687"/>
        <end position="709"/>
    </location>
</feature>
<dbReference type="InterPro" id="IPR012908">
    <property type="entry name" value="PGAP1-ab_dom-like"/>
</dbReference>
<dbReference type="AlphaFoldDB" id="A0A8H6ZXN1"/>
<evidence type="ECO:0000256" key="10">
    <source>
        <dbReference type="RuleBase" id="RU365011"/>
    </source>
</evidence>
<dbReference type="GO" id="GO:0005789">
    <property type="term" value="C:endoplasmic reticulum membrane"/>
    <property type="evidence" value="ECO:0007669"/>
    <property type="project" value="UniProtKB-SubCell"/>
</dbReference>
<proteinExistence type="inferred from homology"/>
<organism evidence="14 15">
    <name type="scientific">Pleurotus ostreatus</name>
    <name type="common">Oyster mushroom</name>
    <name type="synonym">White-rot fungus</name>
    <dbReference type="NCBI Taxonomy" id="5322"/>
    <lineage>
        <taxon>Eukaryota</taxon>
        <taxon>Fungi</taxon>
        <taxon>Dikarya</taxon>
        <taxon>Basidiomycota</taxon>
        <taxon>Agaricomycotina</taxon>
        <taxon>Agaricomycetes</taxon>
        <taxon>Agaricomycetidae</taxon>
        <taxon>Agaricales</taxon>
        <taxon>Pleurotineae</taxon>
        <taxon>Pleurotaceae</taxon>
        <taxon>Pleurotus</taxon>
    </lineage>
</organism>
<dbReference type="Gene3D" id="3.40.50.1820">
    <property type="entry name" value="alpha/beta hydrolase"/>
    <property type="match status" value="1"/>
</dbReference>
<feature type="transmembrane region" description="Helical" evidence="10">
    <location>
        <begin position="644"/>
        <end position="666"/>
    </location>
</feature>
<dbReference type="Proteomes" id="UP000623687">
    <property type="component" value="Unassembled WGS sequence"/>
</dbReference>
<evidence type="ECO:0000256" key="4">
    <source>
        <dbReference type="ARBA" id="ARBA00022692"/>
    </source>
</evidence>
<keyword evidence="5 10" id="KW-0378">Hydrolase</keyword>
<dbReference type="InterPro" id="IPR039529">
    <property type="entry name" value="PGAP1/BST1"/>
</dbReference>
<dbReference type="GO" id="GO:0006505">
    <property type="term" value="P:GPI anchor metabolic process"/>
    <property type="evidence" value="ECO:0007669"/>
    <property type="project" value="TreeGrafter"/>
</dbReference>
<keyword evidence="7 10" id="KW-0653">Protein transport</keyword>
<evidence type="ECO:0000256" key="11">
    <source>
        <dbReference type="SAM" id="MobiDB-lite"/>
    </source>
</evidence>
<dbReference type="GO" id="GO:0050185">
    <property type="term" value="F:phosphatidylinositol deacylase activity"/>
    <property type="evidence" value="ECO:0007669"/>
    <property type="project" value="TreeGrafter"/>
</dbReference>
<comment type="caution">
    <text evidence="14">The sequence shown here is derived from an EMBL/GenBank/DDBJ whole genome shotgun (WGS) entry which is preliminary data.</text>
</comment>
<keyword evidence="3 10" id="KW-0813">Transport</keyword>
<sequence length="977" mass="108073">MALLSAHFLLIGFTLLTAYFSYLATLDISTSLSPQGCQMSYMSPSYVLQTGFDKRWSNLAGRYSLYLYREVAWDDGKVRGSMDPPAVCLPSGIPVLFIPGNAGAAGQVRSIASSATRQYFQRPGVVADEFETGWKRGVKPLDFFALDFNEDLSAFHGPTLESQLRYASNAISYILSLYPAKTQIIVMGHSMGGVVADSLLPSPNISAIITMSTPHTLPPARFDARIDKIYSRNQQLLATDTTPIVSLCGGATDMMIPSEACILPPTDDDVKPFRRTVFTSALEGAWTGVGHREMVWCHQVRWRVARAALELGAMLETAGRSKILDNWLRDGHTLPPTTQPVPGSLELADGDAYEVLPQASDLMLKDPHGDARTYLLPYPRHVEKVVLYVSSGSVNGIAPYHRSPLRVSPYTCHRRVAGSSSVICSPLKPTMLKLVPNPLPGKPFPVPQRGADESEGVVLFEADIAADKRHNEDQWIGFQIDGADGHGWVVAGFAQSKVVYNIWPGAAALWRHRVELPREVQLRTQIDFPNLVSNVLAVYKLTAKFKPQDKNPSCSDTLLPPVVMHTSHSAETHYFPLVPITEPAQRILLHTHATAPYVPQTPGGTVGTNIVIYSSGSAGCLSDLEALFIELDWSATVGRWASRYPTTLVCWAVGIVALILFRSWGVHDKGAPMPSVSQSLSDFVRRALPRLLWMSFVLSFLPFPVSIYLGNRGQLWFSFLAPLILCLATGVVCISWMILAVLIWPISRLKSWAPRDRGDVRSAHRSTAVSLTLICGLIFLFVPWQVAYLGCWVFHLFTCASEIPVQHTRSTTTIPLLVREGSDGETGLEASNDQPIDRHDDTSSSRHDLDNHHHHLHLLLFMTWLLPLTAPTLAVWVRTLITAGPTTPFDGDHNFLRVVPFLVLADFVSRCSDPLFQRQSFERRWSVRWLWVGVALVAMLLGARRVYLVFDVATISAGVVVMVRIGRRYWGGPSWTP</sequence>
<dbReference type="VEuPathDB" id="FungiDB:PC9H_004662"/>
<dbReference type="EMBL" id="JACETU010000003">
    <property type="protein sequence ID" value="KAF7432719.1"/>
    <property type="molecule type" value="Genomic_DNA"/>
</dbReference>
<evidence type="ECO:0000313" key="14">
    <source>
        <dbReference type="EMBL" id="KAF7432719.1"/>
    </source>
</evidence>
<dbReference type="InterPro" id="IPR056824">
    <property type="entry name" value="PGAP1_TMD"/>
</dbReference>
<keyword evidence="6 10" id="KW-0256">Endoplasmic reticulum</keyword>
<dbReference type="GeneID" id="59374480"/>
<dbReference type="InterPro" id="IPR029058">
    <property type="entry name" value="AB_hydrolase_fold"/>
</dbReference>
<gene>
    <name evidence="14" type="primary">BST1</name>
    <name evidence="14" type="ORF">PC9H_004662</name>
</gene>
<dbReference type="GO" id="GO:0015031">
    <property type="term" value="P:protein transport"/>
    <property type="evidence" value="ECO:0007669"/>
    <property type="project" value="UniProtKB-KW"/>
</dbReference>
<feature type="region of interest" description="Disordered" evidence="11">
    <location>
        <begin position="823"/>
        <end position="845"/>
    </location>
</feature>
<feature type="transmembrane region" description="Helical" evidence="10">
    <location>
        <begin position="767"/>
        <end position="787"/>
    </location>
</feature>
<evidence type="ECO:0000256" key="2">
    <source>
        <dbReference type="ARBA" id="ARBA00006931"/>
    </source>
</evidence>
<evidence type="ECO:0000313" key="15">
    <source>
        <dbReference type="Proteomes" id="UP000623687"/>
    </source>
</evidence>
<accession>A0A8H6ZXN1</accession>
<dbReference type="Pfam" id="PF25140">
    <property type="entry name" value="PGAP1_TMD"/>
    <property type="match status" value="1"/>
</dbReference>
<feature type="compositionally biased region" description="Basic and acidic residues" evidence="11">
    <location>
        <begin position="835"/>
        <end position="845"/>
    </location>
</feature>
<evidence type="ECO:0000256" key="9">
    <source>
        <dbReference type="ARBA" id="ARBA00023136"/>
    </source>
</evidence>
<evidence type="ECO:0000256" key="7">
    <source>
        <dbReference type="ARBA" id="ARBA00022927"/>
    </source>
</evidence>
<comment type="function">
    <text evidence="10">Involved in inositol deacylation of GPI-anchored proteins which plays important roles in the quality control and ER-associated degradation of GPI-anchored proteins.</text>
</comment>
<feature type="transmembrane region" description="Helical" evidence="10">
    <location>
        <begin position="925"/>
        <end position="941"/>
    </location>
</feature>
<keyword evidence="8 10" id="KW-1133">Transmembrane helix</keyword>